<dbReference type="Proteomes" id="UP000837857">
    <property type="component" value="Chromosome 1"/>
</dbReference>
<name>A0ABN8HPG6_9NEOP</name>
<evidence type="ECO:0000313" key="3">
    <source>
        <dbReference type="Proteomes" id="UP000837857"/>
    </source>
</evidence>
<accession>A0ABN8HPG6</accession>
<feature type="region of interest" description="Disordered" evidence="1">
    <location>
        <begin position="1"/>
        <end position="37"/>
    </location>
</feature>
<protein>
    <submittedName>
        <fullName evidence="2">Uncharacterized protein</fullName>
    </submittedName>
</protein>
<evidence type="ECO:0000256" key="1">
    <source>
        <dbReference type="SAM" id="MobiDB-lite"/>
    </source>
</evidence>
<proteinExistence type="predicted"/>
<feature type="non-terminal residue" evidence="2">
    <location>
        <position position="117"/>
    </location>
</feature>
<evidence type="ECO:0000313" key="2">
    <source>
        <dbReference type="EMBL" id="CAH2035868.1"/>
    </source>
</evidence>
<reference evidence="2" key="1">
    <citation type="submission" date="2022-03" db="EMBL/GenBank/DDBJ databases">
        <authorList>
            <person name="Martin H S."/>
        </authorList>
    </citation>
    <scope>NUCLEOTIDE SEQUENCE</scope>
</reference>
<dbReference type="EMBL" id="OW152813">
    <property type="protein sequence ID" value="CAH2035868.1"/>
    <property type="molecule type" value="Genomic_DNA"/>
</dbReference>
<sequence length="117" mass="12528">MGRSPRNSLGIPKDRLGQRRHGGIEGGLGSHPSPRFGSDTAVRALLVSVTVAPAPRGATRSRVDRRSDASSGFRSACADATCTRHGTMAHGARWVLNRERAPPFTMLNHLSTLDESL</sequence>
<keyword evidence="3" id="KW-1185">Reference proteome</keyword>
<gene>
    <name evidence="2" type="ORF">IPOD504_LOCUS734</name>
</gene>
<organism evidence="2 3">
    <name type="scientific">Iphiclides podalirius</name>
    <name type="common">scarce swallowtail</name>
    <dbReference type="NCBI Taxonomy" id="110791"/>
    <lineage>
        <taxon>Eukaryota</taxon>
        <taxon>Metazoa</taxon>
        <taxon>Ecdysozoa</taxon>
        <taxon>Arthropoda</taxon>
        <taxon>Hexapoda</taxon>
        <taxon>Insecta</taxon>
        <taxon>Pterygota</taxon>
        <taxon>Neoptera</taxon>
        <taxon>Endopterygota</taxon>
        <taxon>Lepidoptera</taxon>
        <taxon>Glossata</taxon>
        <taxon>Ditrysia</taxon>
        <taxon>Papilionoidea</taxon>
        <taxon>Papilionidae</taxon>
        <taxon>Papilioninae</taxon>
        <taxon>Iphiclides</taxon>
    </lineage>
</organism>